<comment type="caution">
    <text evidence="1">The sequence shown here is derived from an EMBL/GenBank/DDBJ whole genome shotgun (WGS) entry which is preliminary data.</text>
</comment>
<dbReference type="Proteomes" id="UP001139646">
    <property type="component" value="Unassembled WGS sequence"/>
</dbReference>
<dbReference type="InterPro" id="IPR013783">
    <property type="entry name" value="Ig-like_fold"/>
</dbReference>
<keyword evidence="2" id="KW-1185">Reference proteome</keyword>
<dbReference type="Gene3D" id="2.60.40.10">
    <property type="entry name" value="Immunoglobulins"/>
    <property type="match status" value="3"/>
</dbReference>
<gene>
    <name evidence="1" type="ORF">L3081_19910</name>
</gene>
<organism evidence="1 2">
    <name type="scientific">Colwellia maritima</name>
    <dbReference type="NCBI Taxonomy" id="2912588"/>
    <lineage>
        <taxon>Bacteria</taxon>
        <taxon>Pseudomonadati</taxon>
        <taxon>Pseudomonadota</taxon>
        <taxon>Gammaproteobacteria</taxon>
        <taxon>Alteromonadales</taxon>
        <taxon>Colwelliaceae</taxon>
        <taxon>Colwellia</taxon>
    </lineage>
</organism>
<dbReference type="RefSeq" id="WP_242287994.1">
    <property type="nucleotide sequence ID" value="NZ_JAKKSL010000004.1"/>
</dbReference>
<dbReference type="InterPro" id="IPR006162">
    <property type="entry name" value="Ppantetheine_attach_site"/>
</dbReference>
<dbReference type="PROSITE" id="PS00012">
    <property type="entry name" value="PHOSPHOPANTETHEINE"/>
    <property type="match status" value="1"/>
</dbReference>
<dbReference type="EMBL" id="JAKKSL010000004">
    <property type="protein sequence ID" value="MCI2285224.1"/>
    <property type="molecule type" value="Genomic_DNA"/>
</dbReference>
<accession>A0ABS9X4R2</accession>
<proteinExistence type="predicted"/>
<evidence type="ECO:0000313" key="1">
    <source>
        <dbReference type="EMBL" id="MCI2285224.1"/>
    </source>
</evidence>
<name>A0ABS9X4R2_9GAMM</name>
<sequence length="1014" mass="111955">MCSPQYLQYQVASADLIAQNGVLNVNSYKPTSGRVIVTPIIDGLADEEQFLKQIHVSFQELPDILSYSDEEVKRTVRSYNVIKLTILDFDNTEGRGFLSHEPLVGIKSKKEELSHFIPSSADPAYSDIFMFAALSDKYSAQRPAQITPLISTFNYVADEESPSLAILSPVDGSVMVPGKTIEVRVQVTDDTQAISDLSLTDNLGYIAKVTGEYQKNDEYVFQYTAPLNQPGGEIHLSVTAKDFSGRSSAASVALPIEINQAPQLKLLSFSSYKVFNQSKNSDEFTKIVDEPERVNYGEFWLRTGEEFELSTEISDDAALIRYKIIRFNRDGSTSVEFEHEFANQCPVLPVLSSIEKTEILFNEVEPTEYEVSVEDNSGKVSTRRFIIHPINNITPEIRITSPSEGQFIVAGTFQIEVGLLAADDREISINDIEIYANGVPLTFVDIGVTGNSDASNERALNSIYDALEIKYSEEVAQDYARSTSDNLLNLVAIYNVPSGLIKFNENIVLTAQVKDSDNSIGKTEVTFIGAADEIKPEIAIIKPVVGYGPPEFSDFSVEYRAYDNVKVEQLEFSTTYGAQLADGTYQKLGYKLPIRTINDINAIDHEPITTNNIDTLIYKQIVHVEKLAEIGGLFDNLPLADTERFDIWIKIDARDPSGNIRSRELSFPVRIDERPVVDIVSPLDGNQVVELTSLLVNTNAYDDVGIDSLRLVALSGSLGNETEIYNVLLRQPPYNFSIAMPAFNTNDSSKNRVVLKVEAIDTYGAAFGDLDKHTALETIIVEIIKDVPPEVVISKPVNGDDPVIEGTNVLVQINAIDDVAIDRVTLNVANLINGDRTFTDVSYPYEFFLNIPYGQAGKTITLSASATEQRASGAKRTVAATNSVELDIIKDVEPPVFIQVALPPDGGTSVAEKRSFPYQFDVSDNVSVSSVRLVLFVDGNSDGQFDTSEKESEQLLIASPYVGRFNVKSIKDYYQGHIDNIPSQLDMQLVMYAQDGAGNESFVKKSVILVKNSP</sequence>
<evidence type="ECO:0000313" key="2">
    <source>
        <dbReference type="Proteomes" id="UP001139646"/>
    </source>
</evidence>
<reference evidence="1" key="1">
    <citation type="submission" date="2022-01" db="EMBL/GenBank/DDBJ databases">
        <title>Colwellia maritima, isolated from seawater.</title>
        <authorList>
            <person name="Kristyanto S."/>
            <person name="Jung J."/>
            <person name="Jeon C.O."/>
        </authorList>
    </citation>
    <scope>NUCLEOTIDE SEQUENCE</scope>
    <source>
        <strain evidence="1">MSW7</strain>
    </source>
</reference>
<protein>
    <submittedName>
        <fullName evidence="1">Uncharacterized protein</fullName>
    </submittedName>
</protein>